<evidence type="ECO:0000313" key="3">
    <source>
        <dbReference type="Proteomes" id="UP000285478"/>
    </source>
</evidence>
<dbReference type="KEGG" id="htr:EPV75_03415"/>
<dbReference type="Proteomes" id="UP000285478">
    <property type="component" value="Chromosome"/>
</dbReference>
<gene>
    <name evidence="2" type="ORF">EPV75_03415</name>
</gene>
<dbReference type="InterPro" id="IPR022742">
    <property type="entry name" value="Hydrolase_4"/>
</dbReference>
<dbReference type="Gene3D" id="3.40.50.1820">
    <property type="entry name" value="alpha/beta hydrolase"/>
    <property type="match status" value="1"/>
</dbReference>
<accession>A0A410H1K1</accession>
<dbReference type="InterPro" id="IPR029058">
    <property type="entry name" value="AB_hydrolase_fold"/>
</dbReference>
<reference evidence="2 3" key="1">
    <citation type="journal article" date="2018" name="Environ. Microbiol.">
        <title>Genomes of ubiquitous marine and hypersaline Hydrogenovibrio, Thiomicrorhabdus and Thiomicrospira spp. encode a diversity of mechanisms to sustain chemolithoautotrophy in heterogeneous environments.</title>
        <authorList>
            <person name="Scott K.M."/>
            <person name="Williams J."/>
            <person name="Porter C.M.B."/>
            <person name="Russel S."/>
            <person name="Harmer T.L."/>
            <person name="Paul J.H."/>
            <person name="Antonen K.M."/>
            <person name="Bridges M.K."/>
            <person name="Camper G.J."/>
            <person name="Campla C.K."/>
            <person name="Casella L.G."/>
            <person name="Chase E."/>
            <person name="Conrad J.W."/>
            <person name="Cruz M.C."/>
            <person name="Dunlap D.S."/>
            <person name="Duran L."/>
            <person name="Fahsbender E.M."/>
            <person name="Goldsmith D.B."/>
            <person name="Keeley R.F."/>
            <person name="Kondoff M.R."/>
            <person name="Kussy B.I."/>
            <person name="Lane M.K."/>
            <person name="Lawler S."/>
            <person name="Leigh B.A."/>
            <person name="Lewis C."/>
            <person name="Lostal L.M."/>
            <person name="Marking D."/>
            <person name="Mancera P.A."/>
            <person name="McClenthan E.C."/>
            <person name="McIntyre E.A."/>
            <person name="Mine J.A."/>
            <person name="Modi S."/>
            <person name="Moore B.D."/>
            <person name="Morgan W.A."/>
            <person name="Nelson K.M."/>
            <person name="Nguyen K.N."/>
            <person name="Ogburn N."/>
            <person name="Parrino D.G."/>
            <person name="Pedapudi A.D."/>
            <person name="Pelham R.P."/>
            <person name="Preece A.M."/>
            <person name="Rampersad E.A."/>
            <person name="Richardson J.C."/>
            <person name="Rodgers C.M."/>
            <person name="Schaffer B.L."/>
            <person name="Sheridan N.E."/>
            <person name="Solone M.R."/>
            <person name="Staley Z.R."/>
            <person name="Tabuchi M."/>
            <person name="Waide R.J."/>
            <person name="Wanjugi P.W."/>
            <person name="Young S."/>
            <person name="Clum A."/>
            <person name="Daum C."/>
            <person name="Huntemann M."/>
            <person name="Ivanova N."/>
            <person name="Kyrpides N."/>
            <person name="Mikhailova N."/>
            <person name="Palaniappan K."/>
            <person name="Pillay M."/>
            <person name="Reddy T.B.K."/>
            <person name="Shapiro N."/>
            <person name="Stamatis D."/>
            <person name="Varghese N."/>
            <person name="Woyke T."/>
            <person name="Boden R."/>
            <person name="Freyermuth S.K."/>
            <person name="Kerfeld C.A."/>
        </authorList>
    </citation>
    <scope>NUCLEOTIDE SEQUENCE [LARGE SCALE GENOMIC DNA]</scope>
    <source>
        <strain evidence="2 3">JR-2</strain>
    </source>
</reference>
<dbReference type="AlphaFoldDB" id="A0A410H1K1"/>
<sequence length="399" mass="45158">MTDWRKWLANGLLLAWIGLAVGCTAVADKPELQSAKTFPVITQVTFDDYRLQTRQWLTEHRLFLSEDPAAEVEANSPQEWRPTSKPKKGILLVHGLGDSPYSFSDIGPVLAQNGFLVRTLLLPGHGTRPGDMLNVQIDQWRALLKKQTHILEGEVDQVYLGGFSTGANLVTELALQDEHIAGLILFSPAFESNAPIDWMAPWIQNMVPWLRTDMKYTHDIYVRYGNMPTNGFSQYYYSSESVLKALSKKSFDKPTLMVVSEADSVVDVPQVLALFTTRFTHPDSRLIWYGAPPETDDARILVRTAYLPEWRISNFSHMGMVFSPDNPLYGINGQFRMCWNGQSDAHYQLCEKGEAVWYSAWGYETDDKAHARLTFNPYFAWQNDVMLKVLASGSVVPKP</sequence>
<keyword evidence="3" id="KW-1185">Reference proteome</keyword>
<evidence type="ECO:0000259" key="1">
    <source>
        <dbReference type="Pfam" id="PF12146"/>
    </source>
</evidence>
<evidence type="ECO:0000313" key="2">
    <source>
        <dbReference type="EMBL" id="QAB14786.1"/>
    </source>
</evidence>
<dbReference type="RefSeq" id="WP_128384471.1">
    <property type="nucleotide sequence ID" value="NZ_CP035033.1"/>
</dbReference>
<keyword evidence="2" id="KW-0378">Hydrolase</keyword>
<name>A0A410H1K1_9GAMM</name>
<dbReference type="InterPro" id="IPR051044">
    <property type="entry name" value="MAG_DAG_Lipase"/>
</dbReference>
<proteinExistence type="predicted"/>
<dbReference type="Pfam" id="PF12146">
    <property type="entry name" value="Hydrolase_4"/>
    <property type="match status" value="1"/>
</dbReference>
<dbReference type="PANTHER" id="PTHR11614">
    <property type="entry name" value="PHOSPHOLIPASE-RELATED"/>
    <property type="match status" value="1"/>
</dbReference>
<dbReference type="GO" id="GO:0016787">
    <property type="term" value="F:hydrolase activity"/>
    <property type="evidence" value="ECO:0007669"/>
    <property type="project" value="UniProtKB-KW"/>
</dbReference>
<protein>
    <submittedName>
        <fullName evidence="2">Alpha/beta hydrolase</fullName>
    </submittedName>
</protein>
<dbReference type="SUPFAM" id="SSF53474">
    <property type="entry name" value="alpha/beta-Hydrolases"/>
    <property type="match status" value="1"/>
</dbReference>
<organism evidence="2 3">
    <name type="scientific">Hydrogenovibrio thermophilus</name>
    <dbReference type="NCBI Taxonomy" id="265883"/>
    <lineage>
        <taxon>Bacteria</taxon>
        <taxon>Pseudomonadati</taxon>
        <taxon>Pseudomonadota</taxon>
        <taxon>Gammaproteobacteria</taxon>
        <taxon>Thiotrichales</taxon>
        <taxon>Piscirickettsiaceae</taxon>
        <taxon>Hydrogenovibrio</taxon>
    </lineage>
</organism>
<dbReference type="EMBL" id="CP035033">
    <property type="protein sequence ID" value="QAB14786.1"/>
    <property type="molecule type" value="Genomic_DNA"/>
</dbReference>
<feature type="domain" description="Serine aminopeptidase S33" evidence="1">
    <location>
        <begin position="85"/>
        <end position="289"/>
    </location>
</feature>
<dbReference type="PROSITE" id="PS51257">
    <property type="entry name" value="PROKAR_LIPOPROTEIN"/>
    <property type="match status" value="1"/>
</dbReference>